<dbReference type="EMBL" id="RCVZ01000019">
    <property type="protein sequence ID" value="RLQ92294.1"/>
    <property type="molecule type" value="Genomic_DNA"/>
</dbReference>
<feature type="region of interest" description="Disordered" evidence="1">
    <location>
        <begin position="24"/>
        <end position="67"/>
    </location>
</feature>
<evidence type="ECO:0000313" key="3">
    <source>
        <dbReference type="EMBL" id="RLQ92294.1"/>
    </source>
</evidence>
<dbReference type="PROSITE" id="PS51257">
    <property type="entry name" value="PROKAR_LIPOPROTEIN"/>
    <property type="match status" value="1"/>
</dbReference>
<proteinExistence type="predicted"/>
<comment type="caution">
    <text evidence="3">The sequence shown here is derived from an EMBL/GenBank/DDBJ whole genome shotgun (WGS) entry which is preliminary data.</text>
</comment>
<feature type="compositionally biased region" description="Polar residues" evidence="1">
    <location>
        <begin position="35"/>
        <end position="47"/>
    </location>
</feature>
<accession>A0A3L7JPP1</accession>
<feature type="chain" id="PRO_5039099810" description="Lipoprotein" evidence="2">
    <location>
        <begin position="22"/>
        <end position="185"/>
    </location>
</feature>
<protein>
    <recommendedName>
        <fullName evidence="5">Lipoprotein</fullName>
    </recommendedName>
</protein>
<keyword evidence="2" id="KW-0732">Signal</keyword>
<feature type="signal peptide" evidence="2">
    <location>
        <begin position="1"/>
        <end position="21"/>
    </location>
</feature>
<evidence type="ECO:0000256" key="1">
    <source>
        <dbReference type="SAM" id="MobiDB-lite"/>
    </source>
</evidence>
<feature type="compositionally biased region" description="Basic and acidic residues" evidence="1">
    <location>
        <begin position="49"/>
        <end position="62"/>
    </location>
</feature>
<evidence type="ECO:0000313" key="4">
    <source>
        <dbReference type="Proteomes" id="UP000276770"/>
    </source>
</evidence>
<dbReference type="Proteomes" id="UP000276770">
    <property type="component" value="Unassembled WGS sequence"/>
</dbReference>
<gene>
    <name evidence="3" type="ORF">D9X91_19655</name>
</gene>
<name>A0A3L7JPP1_9BACI</name>
<dbReference type="AlphaFoldDB" id="A0A3L7JPP1"/>
<keyword evidence="4" id="KW-1185">Reference proteome</keyword>
<feature type="compositionally biased region" description="Basic and acidic residues" evidence="1">
    <location>
        <begin position="25"/>
        <end position="34"/>
    </location>
</feature>
<organism evidence="3 4">
    <name type="scientific">Falsibacillus albus</name>
    <dbReference type="NCBI Taxonomy" id="2478915"/>
    <lineage>
        <taxon>Bacteria</taxon>
        <taxon>Bacillati</taxon>
        <taxon>Bacillota</taxon>
        <taxon>Bacilli</taxon>
        <taxon>Bacillales</taxon>
        <taxon>Bacillaceae</taxon>
        <taxon>Falsibacillus</taxon>
    </lineage>
</organism>
<evidence type="ECO:0008006" key="5">
    <source>
        <dbReference type="Google" id="ProtNLM"/>
    </source>
</evidence>
<evidence type="ECO:0000256" key="2">
    <source>
        <dbReference type="SAM" id="SignalP"/>
    </source>
</evidence>
<sequence length="185" mass="20557">MKKFLLPAAMILLMGMLAACSENNDDSKVKEEKNSNVQSSKEVNSTEDSQEKTTSDNKKETTVKAGLSDEETAKALSSYIKKVEDFEQELTQAYEDNKNNAAKWAAFGREWNPKVQALGDEINNSDLSIQNRIDIGTAAGDLLMVKGEYNSFVQDSGDEESLKSIIANYQQSIQNSKDTLRELTK</sequence>
<dbReference type="RefSeq" id="WP_121682359.1">
    <property type="nucleotide sequence ID" value="NZ_RCVZ01000019.1"/>
</dbReference>
<reference evidence="3 4" key="1">
    <citation type="submission" date="2018-10" db="EMBL/GenBank/DDBJ databases">
        <title>Falsibacillus sp. genome draft.</title>
        <authorList>
            <person name="Shi S."/>
        </authorList>
    </citation>
    <scope>NUCLEOTIDE SEQUENCE [LARGE SCALE GENOMIC DNA]</scope>
    <source>
        <strain evidence="3 4">GY 10110</strain>
    </source>
</reference>